<feature type="region of interest" description="Disordered" evidence="1">
    <location>
        <begin position="331"/>
        <end position="368"/>
    </location>
</feature>
<dbReference type="OrthoDB" id="9767435at2"/>
<evidence type="ECO:0000313" key="3">
    <source>
        <dbReference type="EMBL" id="EYD78128.1"/>
    </source>
</evidence>
<keyword evidence="2" id="KW-1133">Transmembrane helix</keyword>
<keyword evidence="3" id="KW-0418">Kinase</keyword>
<keyword evidence="3" id="KW-0808">Transferase</keyword>
<dbReference type="RefSeq" id="WP_037284073.1">
    <property type="nucleotide sequence ID" value="NZ_KK088634.1"/>
</dbReference>
<dbReference type="HOGENOM" id="CLU_719400_0_0_5"/>
<sequence>MTGSERPWWRPRLDGLAPRVAAFLTVALLPLGLIALWQTREFQNESERRAELSLLALTEQGAADVQIAIERALGAGEALGVVADLLDDPRSCSDYLSRFVQSRDLYAYVGLLPVQGPVACASAGAPPGLWDDIAPIDPAGPPEIRVRSVHVPSGETLMVVAVPAMPEEGETGGFPGYIAIAVPGGQVASGSAGPPGLRPVRLVTFNATGELLTEQGGATESADQISDMLARRRDLIAESGGEPRLFESEDRRGRDRVYTVIPLVPGVAFALGIWTPEQAGQVFTGPGGSPLLFPLLMWGTSLVVAFWSVHSLMIRRVTDLGARMRRFGRDRALIDRPTGSSTPTSCARSRTPSAPWPPRSSTTRPAWRTRSASAACSCARCITA</sequence>
<dbReference type="GO" id="GO:0016301">
    <property type="term" value="F:kinase activity"/>
    <property type="evidence" value="ECO:0007669"/>
    <property type="project" value="UniProtKB-KW"/>
</dbReference>
<dbReference type="AlphaFoldDB" id="A0A017HVG4"/>
<feature type="transmembrane region" description="Helical" evidence="2">
    <location>
        <begin position="20"/>
        <end position="39"/>
    </location>
</feature>
<feature type="transmembrane region" description="Helical" evidence="2">
    <location>
        <begin position="257"/>
        <end position="275"/>
    </location>
</feature>
<reference evidence="3 4" key="1">
    <citation type="submission" date="2013-02" db="EMBL/GenBank/DDBJ databases">
        <authorList>
            <person name="Fiebig A."/>
            <person name="Goeker M."/>
            <person name="Klenk H.-P.P."/>
        </authorList>
    </citation>
    <scope>NUCLEOTIDE SEQUENCE [LARGE SCALE GENOMIC DNA]</scope>
    <source>
        <strain evidence="3 4">DSM 19309</strain>
    </source>
</reference>
<proteinExistence type="predicted"/>
<comment type="caution">
    <text evidence="3">The sequence shown here is derived from an EMBL/GenBank/DDBJ whole genome shotgun (WGS) entry which is preliminary data.</text>
</comment>
<gene>
    <name evidence="3" type="ORF">Rumeso_00277</name>
</gene>
<dbReference type="STRING" id="442562.Rumeso_00277"/>
<evidence type="ECO:0000256" key="1">
    <source>
        <dbReference type="SAM" id="MobiDB-lite"/>
    </source>
</evidence>
<protein>
    <submittedName>
        <fullName evidence="3">Sensor histidine kinase, putative</fullName>
    </submittedName>
</protein>
<organism evidence="3 4">
    <name type="scientific">Rubellimicrobium mesophilum DSM 19309</name>
    <dbReference type="NCBI Taxonomy" id="442562"/>
    <lineage>
        <taxon>Bacteria</taxon>
        <taxon>Pseudomonadati</taxon>
        <taxon>Pseudomonadota</taxon>
        <taxon>Alphaproteobacteria</taxon>
        <taxon>Rhodobacterales</taxon>
        <taxon>Roseobacteraceae</taxon>
        <taxon>Rubellimicrobium</taxon>
    </lineage>
</organism>
<keyword evidence="4" id="KW-1185">Reference proteome</keyword>
<dbReference type="Proteomes" id="UP000019666">
    <property type="component" value="Unassembled WGS sequence"/>
</dbReference>
<evidence type="ECO:0000313" key="4">
    <source>
        <dbReference type="Proteomes" id="UP000019666"/>
    </source>
</evidence>
<keyword evidence="2" id="KW-0812">Transmembrane</keyword>
<name>A0A017HVG4_9RHOB</name>
<evidence type="ECO:0000256" key="2">
    <source>
        <dbReference type="SAM" id="Phobius"/>
    </source>
</evidence>
<feature type="compositionally biased region" description="Polar residues" evidence="1">
    <location>
        <begin position="338"/>
        <end position="352"/>
    </location>
</feature>
<keyword evidence="2" id="KW-0472">Membrane</keyword>
<feature type="transmembrane region" description="Helical" evidence="2">
    <location>
        <begin position="295"/>
        <end position="314"/>
    </location>
</feature>
<dbReference type="EMBL" id="AOSK01000011">
    <property type="protein sequence ID" value="EYD78128.1"/>
    <property type="molecule type" value="Genomic_DNA"/>
</dbReference>
<accession>A0A017HVG4</accession>